<dbReference type="Gene3D" id="1.10.530.10">
    <property type="match status" value="1"/>
</dbReference>
<dbReference type="SUPFAM" id="SSF53955">
    <property type="entry name" value="Lysozyme-like"/>
    <property type="match status" value="1"/>
</dbReference>
<evidence type="ECO:0000256" key="1">
    <source>
        <dbReference type="SAM" id="SignalP"/>
    </source>
</evidence>
<dbReference type="Proteomes" id="UP001597135">
    <property type="component" value="Unassembled WGS sequence"/>
</dbReference>
<accession>A0ABW3ZN16</accession>
<evidence type="ECO:0000313" key="2">
    <source>
        <dbReference type="EMBL" id="MFD1344368.1"/>
    </source>
</evidence>
<feature type="chain" id="PRO_5046125953" evidence="1">
    <location>
        <begin position="25"/>
        <end position="230"/>
    </location>
</feature>
<feature type="signal peptide" evidence="1">
    <location>
        <begin position="1"/>
        <end position="24"/>
    </location>
</feature>
<name>A0ABW3ZN16_9RHOB</name>
<reference evidence="3" key="1">
    <citation type="journal article" date="2019" name="Int. J. Syst. Evol. Microbiol.">
        <title>The Global Catalogue of Microorganisms (GCM) 10K type strain sequencing project: providing services to taxonomists for standard genome sequencing and annotation.</title>
        <authorList>
            <consortium name="The Broad Institute Genomics Platform"/>
            <consortium name="The Broad Institute Genome Sequencing Center for Infectious Disease"/>
            <person name="Wu L."/>
            <person name="Ma J."/>
        </authorList>
    </citation>
    <scope>NUCLEOTIDE SEQUENCE [LARGE SCALE GENOMIC DNA]</scope>
    <source>
        <strain evidence="3">CCUG 62953</strain>
    </source>
</reference>
<organism evidence="2 3">
    <name type="scientific">Litorisediminicola beolgyonensis</name>
    <dbReference type="NCBI Taxonomy" id="1173614"/>
    <lineage>
        <taxon>Bacteria</taxon>
        <taxon>Pseudomonadati</taxon>
        <taxon>Pseudomonadota</taxon>
        <taxon>Alphaproteobacteria</taxon>
        <taxon>Rhodobacterales</taxon>
        <taxon>Paracoccaceae</taxon>
        <taxon>Litorisediminicola</taxon>
    </lineage>
</organism>
<comment type="caution">
    <text evidence="2">The sequence shown here is derived from an EMBL/GenBank/DDBJ whole genome shotgun (WGS) entry which is preliminary data.</text>
</comment>
<proteinExistence type="predicted"/>
<keyword evidence="3" id="KW-1185">Reference proteome</keyword>
<dbReference type="EMBL" id="JBHTMU010000047">
    <property type="protein sequence ID" value="MFD1344368.1"/>
    <property type="molecule type" value="Genomic_DNA"/>
</dbReference>
<gene>
    <name evidence="2" type="ORF">ACFQ4E_18200</name>
</gene>
<dbReference type="InterPro" id="IPR023346">
    <property type="entry name" value="Lysozyme-like_dom_sf"/>
</dbReference>
<sequence>MHFQRRSFLASAGALALCGSPLPAATDYSLSRQARWRSFGEDKAWAQADPFERARPGAVRLPYDRWSIRPARGRTGQLLDLIAFAEAGKHQYDAIHMSARNRPRARPTELTLQEIMRWIRATPGQHHAIGRYQFIPSTLATLTRRAQLGPDTRFHPGVQDKLASYLLNDAGYAQFLAGRIGIDRFMDNLAKIWAGLPTRTGRSHYHGYAGNRATISRGFFSGEMRKIFAA</sequence>
<keyword evidence="1" id="KW-0732">Signal</keyword>
<evidence type="ECO:0000313" key="3">
    <source>
        <dbReference type="Proteomes" id="UP001597135"/>
    </source>
</evidence>
<protein>
    <submittedName>
        <fullName evidence="2">Uncharacterized protein</fullName>
    </submittedName>
</protein>
<dbReference type="RefSeq" id="WP_386805950.1">
    <property type="nucleotide sequence ID" value="NZ_JBHTMU010000047.1"/>
</dbReference>